<keyword evidence="3" id="KW-1185">Reference proteome</keyword>
<organism evidence="2 3">
    <name type="scientific">Streptomyces buecherae</name>
    <dbReference type="NCBI Taxonomy" id="2763006"/>
    <lineage>
        <taxon>Bacteria</taxon>
        <taxon>Bacillati</taxon>
        <taxon>Actinomycetota</taxon>
        <taxon>Actinomycetes</taxon>
        <taxon>Kitasatosporales</taxon>
        <taxon>Streptomycetaceae</taxon>
        <taxon>Streptomyces</taxon>
    </lineage>
</organism>
<evidence type="ECO:0000313" key="2">
    <source>
        <dbReference type="EMBL" id="QKW48331.1"/>
    </source>
</evidence>
<dbReference type="EMBL" id="CP054929">
    <property type="protein sequence ID" value="QKW48331.1"/>
    <property type="molecule type" value="Genomic_DNA"/>
</dbReference>
<evidence type="ECO:0000313" key="3">
    <source>
        <dbReference type="Proteomes" id="UP000509303"/>
    </source>
</evidence>
<dbReference type="RefSeq" id="WP_176160028.1">
    <property type="nucleotide sequence ID" value="NZ_CP054929.1"/>
</dbReference>
<gene>
    <name evidence="2" type="ORF">HUT08_00870</name>
</gene>
<accession>A0A7H8N1W0</accession>
<sequence length="320" mass="34471">MNVDVEVPPHIHGTATHLGAGVPYALRVLARQLAETPDMGHPSDLPGILTVTVEGDLFEDCPALSVGYLREPDRVQIRYVTPISPSAPTAPTAPAQDADQSQERARATNPADDALVVRQIVDAWNRVTHWLQHNAPRSLEALRAGASPAAIATLGAQLGLQLPVELRTLWSLTAGDDGVNGAGCLPGNQALMPLEEVADFHRSRMDAQAWQNTLNAQRPAEDRFVGWRSAWVPVVSHGATDHTSGLYLDTATGYLGRWSRYREGPDEELDTLVTYLEDAADMLEAPALAVRDTPGLVDGALVWGSGLGPEQEGRWRPLTG</sequence>
<dbReference type="Proteomes" id="UP000509303">
    <property type="component" value="Chromosome"/>
</dbReference>
<feature type="compositionally biased region" description="Low complexity" evidence="1">
    <location>
        <begin position="83"/>
        <end position="99"/>
    </location>
</feature>
<protein>
    <submittedName>
        <fullName evidence="2">SMI1/KNR4 family protein</fullName>
    </submittedName>
</protein>
<evidence type="ECO:0000256" key="1">
    <source>
        <dbReference type="SAM" id="MobiDB-lite"/>
    </source>
</evidence>
<proteinExistence type="predicted"/>
<dbReference type="AlphaFoldDB" id="A0A7H8N1W0"/>
<feature type="region of interest" description="Disordered" evidence="1">
    <location>
        <begin position="83"/>
        <end position="111"/>
    </location>
</feature>
<name>A0A7H8N1W0_9ACTN</name>
<reference evidence="2 3" key="1">
    <citation type="submission" date="2020-06" db="EMBL/GenBank/DDBJ databases">
        <title>Genome mining for natural products.</title>
        <authorList>
            <person name="Zhang B."/>
            <person name="Shi J."/>
            <person name="Ge H."/>
        </authorList>
    </citation>
    <scope>NUCLEOTIDE SEQUENCE [LARGE SCALE GENOMIC DNA]</scope>
    <source>
        <strain evidence="2 3">NA00687</strain>
    </source>
</reference>